<name>A0A0J6I8K8_COCPO</name>
<evidence type="ECO:0000313" key="3">
    <source>
        <dbReference type="Proteomes" id="UP000054567"/>
    </source>
</evidence>
<organism evidence="2 3">
    <name type="scientific">Coccidioides posadasii RMSCC 3488</name>
    <dbReference type="NCBI Taxonomy" id="454284"/>
    <lineage>
        <taxon>Eukaryota</taxon>
        <taxon>Fungi</taxon>
        <taxon>Dikarya</taxon>
        <taxon>Ascomycota</taxon>
        <taxon>Pezizomycotina</taxon>
        <taxon>Eurotiomycetes</taxon>
        <taxon>Eurotiomycetidae</taxon>
        <taxon>Onygenales</taxon>
        <taxon>Onygenaceae</taxon>
        <taxon>Coccidioides</taxon>
    </lineage>
</organism>
<dbReference type="EMBL" id="DS268110">
    <property type="protein sequence ID" value="KMM67847.1"/>
    <property type="molecule type" value="Genomic_DNA"/>
</dbReference>
<sequence length="111" mass="12491">MPIFGWNAARGNGNTQERCPFAPKKQETGQKHNTTSLIDPAEKQYIQTLPWIFKTHLPGVLKKSNTVIDNRISALCCCCAPFPYPKMQLDKSTRAREHPMHEGFSHGPKNG</sequence>
<dbReference type="VEuPathDB" id="FungiDB:CPAG_04180"/>
<dbReference type="AlphaFoldDB" id="A0A0J6I8K8"/>
<dbReference type="Proteomes" id="UP000054567">
    <property type="component" value="Unassembled WGS sequence"/>
</dbReference>
<evidence type="ECO:0000313" key="2">
    <source>
        <dbReference type="EMBL" id="KMM67847.1"/>
    </source>
</evidence>
<protein>
    <submittedName>
        <fullName evidence="2">Uncharacterized protein</fullName>
    </submittedName>
</protein>
<gene>
    <name evidence="2" type="ORF">CPAG_04180</name>
</gene>
<reference evidence="3" key="2">
    <citation type="journal article" date="2009" name="Genome Res.">
        <title>Comparative genomic analyses of the human fungal pathogens Coccidioides and their relatives.</title>
        <authorList>
            <person name="Sharpton T.J."/>
            <person name="Stajich J.E."/>
            <person name="Rounsley S.D."/>
            <person name="Gardner M.J."/>
            <person name="Wortman J.R."/>
            <person name="Jordar V.S."/>
            <person name="Maiti R."/>
            <person name="Kodira C.D."/>
            <person name="Neafsey D.E."/>
            <person name="Zeng Q."/>
            <person name="Hung C.-Y."/>
            <person name="McMahan C."/>
            <person name="Muszewska A."/>
            <person name="Grynberg M."/>
            <person name="Mandel M.A."/>
            <person name="Kellner E.M."/>
            <person name="Barker B.M."/>
            <person name="Galgiani J.N."/>
            <person name="Orbach M.J."/>
            <person name="Kirkland T.N."/>
            <person name="Cole G.T."/>
            <person name="Henn M.R."/>
            <person name="Birren B.W."/>
            <person name="Taylor J.W."/>
        </authorList>
    </citation>
    <scope>NUCLEOTIDE SEQUENCE [LARGE SCALE GENOMIC DNA]</scope>
    <source>
        <strain evidence="3">RMSCC 3488</strain>
    </source>
</reference>
<feature type="region of interest" description="Disordered" evidence="1">
    <location>
        <begin position="11"/>
        <end position="38"/>
    </location>
</feature>
<reference evidence="2 3" key="1">
    <citation type="submission" date="2007-06" db="EMBL/GenBank/DDBJ databases">
        <title>The Genome Sequence of Coccidioides posadasii RMSCC_3488.</title>
        <authorList>
            <consortium name="Coccidioides Genome Resources Consortium"/>
            <consortium name="The Broad Institute Genome Sequencing Platform"/>
            <person name="Henn M.R."/>
            <person name="Sykes S."/>
            <person name="Young S."/>
            <person name="Jaffe D."/>
            <person name="Berlin A."/>
            <person name="Alvarez P."/>
            <person name="Butler J."/>
            <person name="Gnerre S."/>
            <person name="Grabherr M."/>
            <person name="Mauceli E."/>
            <person name="Brockman W."/>
            <person name="Kodira C."/>
            <person name="Alvarado L."/>
            <person name="Zeng Q."/>
            <person name="Crawford M."/>
            <person name="Antoine C."/>
            <person name="Devon K."/>
            <person name="Galgiani J."/>
            <person name="Orsborn K."/>
            <person name="Lewis M.L."/>
            <person name="Nusbaum C."/>
            <person name="Galagan J."/>
            <person name="Birren B."/>
        </authorList>
    </citation>
    <scope>NUCLEOTIDE SEQUENCE [LARGE SCALE GENOMIC DNA]</scope>
    <source>
        <strain evidence="2 3">RMSCC 3488</strain>
    </source>
</reference>
<feature type="compositionally biased region" description="Basic and acidic residues" evidence="1">
    <location>
        <begin position="92"/>
        <end position="104"/>
    </location>
</feature>
<feature type="region of interest" description="Disordered" evidence="1">
    <location>
        <begin position="92"/>
        <end position="111"/>
    </location>
</feature>
<accession>A0A0J6I8K8</accession>
<reference evidence="3" key="3">
    <citation type="journal article" date="2010" name="Genome Res.">
        <title>Population genomic sequencing of Coccidioides fungi reveals recent hybridization and transposon control.</title>
        <authorList>
            <person name="Neafsey D.E."/>
            <person name="Barker B.M."/>
            <person name="Sharpton T.J."/>
            <person name="Stajich J.E."/>
            <person name="Park D.J."/>
            <person name="Whiston E."/>
            <person name="Hung C.-Y."/>
            <person name="McMahan C."/>
            <person name="White J."/>
            <person name="Sykes S."/>
            <person name="Heiman D."/>
            <person name="Young S."/>
            <person name="Zeng Q."/>
            <person name="Abouelleil A."/>
            <person name="Aftuck L."/>
            <person name="Bessette D."/>
            <person name="Brown A."/>
            <person name="FitzGerald M."/>
            <person name="Lui A."/>
            <person name="Macdonald J.P."/>
            <person name="Priest M."/>
            <person name="Orbach M.J."/>
            <person name="Galgiani J.N."/>
            <person name="Kirkland T.N."/>
            <person name="Cole G.T."/>
            <person name="Birren B.W."/>
            <person name="Henn M.R."/>
            <person name="Taylor J.W."/>
            <person name="Rounsley S.D."/>
        </authorList>
    </citation>
    <scope>NUCLEOTIDE SEQUENCE [LARGE SCALE GENOMIC DNA]</scope>
    <source>
        <strain evidence="3">RMSCC 3488</strain>
    </source>
</reference>
<evidence type="ECO:0000256" key="1">
    <source>
        <dbReference type="SAM" id="MobiDB-lite"/>
    </source>
</evidence>
<proteinExistence type="predicted"/>